<sequence length="58" mass="6300">MAPARSHVHLQQIAQPWSGPTIKIDPGLCSVLCMCTHRAGGRSIWVSLSPMAETLKKC</sequence>
<reference evidence="1" key="2">
    <citation type="journal article" date="2015" name="Fish Shellfish Immunol.">
        <title>Early steps in the European eel (Anguilla anguilla)-Vibrio vulnificus interaction in the gills: Role of the RtxA13 toxin.</title>
        <authorList>
            <person name="Callol A."/>
            <person name="Pajuelo D."/>
            <person name="Ebbesson L."/>
            <person name="Teles M."/>
            <person name="MacKenzie S."/>
            <person name="Amaro C."/>
        </authorList>
    </citation>
    <scope>NUCLEOTIDE SEQUENCE</scope>
</reference>
<protein>
    <submittedName>
        <fullName evidence="1">Uncharacterized protein</fullName>
    </submittedName>
</protein>
<organism evidence="1">
    <name type="scientific">Anguilla anguilla</name>
    <name type="common">European freshwater eel</name>
    <name type="synonym">Muraena anguilla</name>
    <dbReference type="NCBI Taxonomy" id="7936"/>
    <lineage>
        <taxon>Eukaryota</taxon>
        <taxon>Metazoa</taxon>
        <taxon>Chordata</taxon>
        <taxon>Craniata</taxon>
        <taxon>Vertebrata</taxon>
        <taxon>Euteleostomi</taxon>
        <taxon>Actinopterygii</taxon>
        <taxon>Neopterygii</taxon>
        <taxon>Teleostei</taxon>
        <taxon>Anguilliformes</taxon>
        <taxon>Anguillidae</taxon>
        <taxon>Anguilla</taxon>
    </lineage>
</organism>
<dbReference type="EMBL" id="GBXM01024525">
    <property type="protein sequence ID" value="JAH84052.1"/>
    <property type="molecule type" value="Transcribed_RNA"/>
</dbReference>
<reference evidence="1" key="1">
    <citation type="submission" date="2014-11" db="EMBL/GenBank/DDBJ databases">
        <authorList>
            <person name="Amaro Gonzalez C."/>
        </authorList>
    </citation>
    <scope>NUCLEOTIDE SEQUENCE</scope>
</reference>
<evidence type="ECO:0000313" key="1">
    <source>
        <dbReference type="EMBL" id="JAH84052.1"/>
    </source>
</evidence>
<dbReference type="AlphaFoldDB" id="A0A0E9W110"/>
<name>A0A0E9W110_ANGAN</name>
<accession>A0A0E9W110</accession>
<proteinExistence type="predicted"/>